<gene>
    <name evidence="1" type="ORF">METZ01_LOCUS55916</name>
</gene>
<evidence type="ECO:0000313" key="1">
    <source>
        <dbReference type="EMBL" id="SVA03062.1"/>
    </source>
</evidence>
<protein>
    <submittedName>
        <fullName evidence="1">Uncharacterized protein</fullName>
    </submittedName>
</protein>
<proteinExistence type="predicted"/>
<accession>A0A381SG43</accession>
<name>A0A381SG43_9ZZZZ</name>
<organism evidence="1">
    <name type="scientific">marine metagenome</name>
    <dbReference type="NCBI Taxonomy" id="408172"/>
    <lineage>
        <taxon>unclassified sequences</taxon>
        <taxon>metagenomes</taxon>
        <taxon>ecological metagenomes</taxon>
    </lineage>
</organism>
<dbReference type="EMBL" id="UINC01003069">
    <property type="protein sequence ID" value="SVA03062.1"/>
    <property type="molecule type" value="Genomic_DNA"/>
</dbReference>
<reference evidence="1" key="1">
    <citation type="submission" date="2018-05" db="EMBL/GenBank/DDBJ databases">
        <authorList>
            <person name="Lanie J.A."/>
            <person name="Ng W.-L."/>
            <person name="Kazmierczak K.M."/>
            <person name="Andrzejewski T.M."/>
            <person name="Davidsen T.M."/>
            <person name="Wayne K.J."/>
            <person name="Tettelin H."/>
            <person name="Glass J.I."/>
            <person name="Rusch D."/>
            <person name="Podicherti R."/>
            <person name="Tsui H.-C.T."/>
            <person name="Winkler M.E."/>
        </authorList>
    </citation>
    <scope>NUCLEOTIDE SEQUENCE</scope>
</reference>
<dbReference type="AlphaFoldDB" id="A0A381SG43"/>
<sequence>MSNKIFSGRESFAIAGPKTLWTRLRHFLRFDHIAQVARILNVFSSTQQRRQPTVVTVHRIEETINGRTYQIEAMLVDPDRWRAYLVSASGGSTALMPFYGSTPEQAVQQLSDWLTLAHQSSTIPV</sequence>